<reference evidence="3 4" key="1">
    <citation type="submission" date="2018-01" db="EMBL/GenBank/DDBJ databases">
        <authorList>
            <person name="Paulsen S."/>
            <person name="Gram L.K."/>
        </authorList>
    </citation>
    <scope>NUCLEOTIDE SEQUENCE [LARGE SCALE GENOMIC DNA]</scope>
    <source>
        <strain evidence="1 4">S3790</strain>
        <strain evidence="2 3">S3895</strain>
    </source>
</reference>
<keyword evidence="3" id="KW-1185">Reference proteome</keyword>
<evidence type="ECO:0000313" key="1">
    <source>
        <dbReference type="EMBL" id="TMO69651.1"/>
    </source>
</evidence>
<gene>
    <name evidence="1" type="ORF">CWC19_04155</name>
    <name evidence="2" type="ORF">CWC20_07295</name>
</gene>
<dbReference type="Proteomes" id="UP000307164">
    <property type="component" value="Unassembled WGS sequence"/>
</dbReference>
<protein>
    <submittedName>
        <fullName evidence="1">Uncharacterized protein</fullName>
    </submittedName>
</protein>
<sequence length="61" mass="7014">MSSNNCQIFEAPGAQYMALFRRVVHNRANVAQKILGLIRGKLVAVSFTMILEQNFWFVNRN</sequence>
<organism evidence="1 4">
    <name type="scientific">Pseudoalteromonas aurantia</name>
    <dbReference type="NCBI Taxonomy" id="43654"/>
    <lineage>
        <taxon>Bacteria</taxon>
        <taxon>Pseudomonadati</taxon>
        <taxon>Pseudomonadota</taxon>
        <taxon>Gammaproteobacteria</taxon>
        <taxon>Alteromonadales</taxon>
        <taxon>Pseudoalteromonadaceae</taxon>
        <taxon>Pseudoalteromonas</taxon>
    </lineage>
</organism>
<dbReference type="EMBL" id="PNBW01000034">
    <property type="protein sequence ID" value="TMO75760.1"/>
    <property type="molecule type" value="Genomic_DNA"/>
</dbReference>
<accession>A0A5S3VC35</accession>
<dbReference type="EMBL" id="PNBX01000014">
    <property type="protein sequence ID" value="TMO69651.1"/>
    <property type="molecule type" value="Genomic_DNA"/>
</dbReference>
<name>A0A5S3VC35_9GAMM</name>
<dbReference type="AlphaFoldDB" id="A0A5S3VC35"/>
<evidence type="ECO:0000313" key="2">
    <source>
        <dbReference type="EMBL" id="TMO75760.1"/>
    </source>
</evidence>
<evidence type="ECO:0000313" key="3">
    <source>
        <dbReference type="Proteomes" id="UP000307164"/>
    </source>
</evidence>
<proteinExistence type="predicted"/>
<evidence type="ECO:0000313" key="4">
    <source>
        <dbReference type="Proteomes" id="UP000307217"/>
    </source>
</evidence>
<reference evidence="1" key="3">
    <citation type="submission" date="2019-09" db="EMBL/GenBank/DDBJ databases">
        <title>Co-occurence of chitin degradation, pigmentation and bioactivity in marine Pseudoalteromonas.</title>
        <authorList>
            <person name="Sonnenschein E.C."/>
            <person name="Bech P.K."/>
        </authorList>
    </citation>
    <scope>NUCLEOTIDE SEQUENCE</scope>
    <source>
        <strain evidence="1">S3790</strain>
    </source>
</reference>
<reference evidence="3 4" key="2">
    <citation type="submission" date="2019-06" db="EMBL/GenBank/DDBJ databases">
        <title>Co-occurence of chitin degradation, pigmentation and bioactivity in marine Pseudoalteromonas.</title>
        <authorList>
            <person name="Sonnenschein E.C."/>
            <person name="Bech P.K."/>
        </authorList>
    </citation>
    <scope>NUCLEOTIDE SEQUENCE [LARGE SCALE GENOMIC DNA]</scope>
    <source>
        <strain evidence="4">S3790</strain>
        <strain evidence="2 3">S3895</strain>
    </source>
</reference>
<dbReference type="Proteomes" id="UP000307217">
    <property type="component" value="Unassembled WGS sequence"/>
</dbReference>
<comment type="caution">
    <text evidence="1">The sequence shown here is derived from an EMBL/GenBank/DDBJ whole genome shotgun (WGS) entry which is preliminary data.</text>
</comment>